<protein>
    <recommendedName>
        <fullName evidence="2">Glycosyl transferase family 1 domain-containing protein</fullName>
    </recommendedName>
</protein>
<organism evidence="3 4">
    <name type="scientific">Thauera terpenica 58Eu</name>
    <dbReference type="NCBI Taxonomy" id="1348657"/>
    <lineage>
        <taxon>Bacteria</taxon>
        <taxon>Pseudomonadati</taxon>
        <taxon>Pseudomonadota</taxon>
        <taxon>Betaproteobacteria</taxon>
        <taxon>Rhodocyclales</taxon>
        <taxon>Zoogloeaceae</taxon>
        <taxon>Thauera</taxon>
    </lineage>
</organism>
<evidence type="ECO:0000313" key="3">
    <source>
        <dbReference type="EMBL" id="EPZ14229.1"/>
    </source>
</evidence>
<name>T0AN01_9RHOO</name>
<evidence type="ECO:0000256" key="1">
    <source>
        <dbReference type="ARBA" id="ARBA00022679"/>
    </source>
</evidence>
<dbReference type="PANTHER" id="PTHR46401">
    <property type="entry name" value="GLYCOSYLTRANSFERASE WBBK-RELATED"/>
    <property type="match status" value="1"/>
</dbReference>
<dbReference type="PANTHER" id="PTHR46401:SF2">
    <property type="entry name" value="GLYCOSYLTRANSFERASE WBBK-RELATED"/>
    <property type="match status" value="1"/>
</dbReference>
<reference evidence="3 4" key="1">
    <citation type="submission" date="2013-06" db="EMBL/GenBank/DDBJ databases">
        <title>Draft genome sequence of Thauera terpenica.</title>
        <authorList>
            <person name="Liu B."/>
            <person name="Frostegard A.H."/>
            <person name="Shapleigh J.P."/>
        </authorList>
    </citation>
    <scope>NUCLEOTIDE SEQUENCE [LARGE SCALE GENOMIC DNA]</scope>
    <source>
        <strain evidence="3 4">58Eu</strain>
    </source>
</reference>
<dbReference type="Gene3D" id="3.40.50.2000">
    <property type="entry name" value="Glycogen Phosphorylase B"/>
    <property type="match status" value="2"/>
</dbReference>
<accession>T0AN01</accession>
<comment type="caution">
    <text evidence="3">The sequence shown here is derived from an EMBL/GenBank/DDBJ whole genome shotgun (WGS) entry which is preliminary data.</text>
</comment>
<sequence length="358" mass="38092">MSALIAHPELHLIVAGDPGQRTGGYLYDAHIVTQLRRLGWQLTVKGLAGHFPAVDAQARQAMDAALSTLAEDSLVLIDGLALGGLPEVVVPHARRLRLLALVHHPLADEGGLAPAQQLRVEALEREALSAMRGVITTSHFSARRVARMGLADVRIEVVEPGVQARPLAAADHSPARLLCVASLTPRKGHDLLVEALSLVAELDWQCDCIGSLTRDVEHAERVRGAIAHHGLGERIHLWGELDDAALHAAYTAADLFVLPSHYEGYGMVITEAVAAGLPVLCTTGGALRHTLPPEAGIAVPAGDVPALAAALRHLLSHPEARFALRDGARRARPQLTDWVQAGRQFAVALERLSTPSGP</sequence>
<keyword evidence="1" id="KW-0808">Transferase</keyword>
<dbReference type="PATRIC" id="fig|1348657.5.peg.3293"/>
<dbReference type="eggNOG" id="COG0438">
    <property type="taxonomic scope" value="Bacteria"/>
</dbReference>
<dbReference type="EMBL" id="ATJV01000092">
    <property type="protein sequence ID" value="EPZ14229.1"/>
    <property type="molecule type" value="Genomic_DNA"/>
</dbReference>
<dbReference type="Pfam" id="PF00534">
    <property type="entry name" value="Glycos_transf_1"/>
    <property type="match status" value="1"/>
</dbReference>
<proteinExistence type="predicted"/>
<dbReference type="AlphaFoldDB" id="T0AN01"/>
<keyword evidence="4" id="KW-1185">Reference proteome</keyword>
<gene>
    <name evidence="3" type="ORF">M622_06540</name>
</gene>
<evidence type="ECO:0000259" key="2">
    <source>
        <dbReference type="Pfam" id="PF00534"/>
    </source>
</evidence>
<feature type="domain" description="Glycosyl transferase family 1" evidence="2">
    <location>
        <begin position="171"/>
        <end position="329"/>
    </location>
</feature>
<dbReference type="Proteomes" id="UP000015455">
    <property type="component" value="Unassembled WGS sequence"/>
</dbReference>
<dbReference type="RefSeq" id="WP_021250686.1">
    <property type="nucleotide sequence ID" value="NZ_ATJV01000092.1"/>
</dbReference>
<dbReference type="CDD" id="cd03801">
    <property type="entry name" value="GT4_PimA-like"/>
    <property type="match status" value="1"/>
</dbReference>
<dbReference type="InterPro" id="IPR001296">
    <property type="entry name" value="Glyco_trans_1"/>
</dbReference>
<evidence type="ECO:0000313" key="4">
    <source>
        <dbReference type="Proteomes" id="UP000015455"/>
    </source>
</evidence>
<dbReference type="SUPFAM" id="SSF53756">
    <property type="entry name" value="UDP-Glycosyltransferase/glycogen phosphorylase"/>
    <property type="match status" value="1"/>
</dbReference>
<dbReference type="GO" id="GO:0009103">
    <property type="term" value="P:lipopolysaccharide biosynthetic process"/>
    <property type="evidence" value="ECO:0007669"/>
    <property type="project" value="TreeGrafter"/>
</dbReference>
<dbReference type="STRING" id="1348657.M622_06540"/>
<dbReference type="GO" id="GO:0016757">
    <property type="term" value="F:glycosyltransferase activity"/>
    <property type="evidence" value="ECO:0007669"/>
    <property type="project" value="InterPro"/>
</dbReference>